<dbReference type="InterPro" id="IPR038081">
    <property type="entry name" value="CalX-like_sf"/>
</dbReference>
<dbReference type="GeneID" id="90609232"/>
<protein>
    <submittedName>
        <fullName evidence="2">Aggregation factor core protein MAFp3, isoform E</fullName>
    </submittedName>
</protein>
<reference evidence="2 3" key="1">
    <citation type="submission" date="2017-06" db="EMBL/GenBank/DDBJ databases">
        <title>Description of Rhodopirellula bahusiensis sp. nov.</title>
        <authorList>
            <person name="Kizina J."/>
            <person name="Harder J."/>
        </authorList>
    </citation>
    <scope>NUCLEOTIDE SEQUENCE [LARGE SCALE GENOMIC DNA]</scope>
    <source>
        <strain evidence="2 3">SWK21</strain>
    </source>
</reference>
<dbReference type="Proteomes" id="UP000225740">
    <property type="component" value="Unassembled WGS sequence"/>
</dbReference>
<accession>A0A2G1W689</accession>
<gene>
    <name evidence="2" type="ORF">CEE69_14130</name>
</gene>
<dbReference type="GO" id="GO:0004553">
    <property type="term" value="F:hydrolase activity, hydrolyzing O-glycosyl compounds"/>
    <property type="evidence" value="ECO:0007669"/>
    <property type="project" value="InterPro"/>
</dbReference>
<feature type="region of interest" description="Disordered" evidence="1">
    <location>
        <begin position="1924"/>
        <end position="1962"/>
    </location>
</feature>
<dbReference type="InterPro" id="IPR027828">
    <property type="entry name" value="DUF4465"/>
</dbReference>
<organism evidence="2 3">
    <name type="scientific">Rhodopirellula bahusiensis</name>
    <dbReference type="NCBI Taxonomy" id="2014065"/>
    <lineage>
        <taxon>Bacteria</taxon>
        <taxon>Pseudomonadati</taxon>
        <taxon>Planctomycetota</taxon>
        <taxon>Planctomycetia</taxon>
        <taxon>Pirellulales</taxon>
        <taxon>Pirellulaceae</taxon>
        <taxon>Rhodopirellula</taxon>
    </lineage>
</organism>
<dbReference type="InterPro" id="IPR036439">
    <property type="entry name" value="Dockerin_dom_sf"/>
</dbReference>
<comment type="caution">
    <text evidence="2">The sequence shown here is derived from an EMBL/GenBank/DDBJ whole genome shotgun (WGS) entry which is preliminary data.</text>
</comment>
<dbReference type="Pfam" id="PF14717">
    <property type="entry name" value="DUF4465"/>
    <property type="match status" value="3"/>
</dbReference>
<evidence type="ECO:0000313" key="2">
    <source>
        <dbReference type="EMBL" id="PHQ34554.1"/>
    </source>
</evidence>
<proteinExistence type="predicted"/>
<evidence type="ECO:0000313" key="3">
    <source>
        <dbReference type="Proteomes" id="UP000225740"/>
    </source>
</evidence>
<feature type="compositionally biased region" description="Polar residues" evidence="1">
    <location>
        <begin position="1924"/>
        <end position="1955"/>
    </location>
</feature>
<name>A0A2G1W689_9BACT</name>
<dbReference type="EMBL" id="NIZW01000010">
    <property type="protein sequence ID" value="PHQ34554.1"/>
    <property type="molecule type" value="Genomic_DNA"/>
</dbReference>
<sequence length="2029" mass="215405">MNPFKSSRFARRHQLHLAIENLESRQLLAAGPYAPAAGEVGSTAIDRESPAIVGWASGVAEYNAGAEVDAAWQDASEALGPAEGLSGSIVSLGRSGTLTLTFDEPIRDGLGFDFAVFENSFSDMFLELGYVEVSSDGVNFVRFESDSLTDSSVGAFGSVDPTNLDNLAGKYRGGFGTPFDLQELRGSAGLDVTAITHVRLVDIVGDGTSLDGQGDPIYDPTPTVGSAGLDVDGVAVLHAKETGAAIIDFETLGSELGGASFSNQAPEGFSEDEITLNNDYNALYGSWQGWSVSQATDTTTAGFSNQYSAFAGEGREGSDTFAVGFYSEYAEPEDRPTIKLDPEVGSQFDSLWITNTTYAALSMTDGDQFAKQFGGDNGTDPDFFEVDIHGLDAAGDSIGIVTVALADFRFENSADDFIVDEWVRVDLSSLQDAEALQFQVRSSDIGDFGINTPTYFAVDDVVVRRPQVAFDLEDANLLEPESMTGRVSRPALNNSSPMTVSIANSDSSLVSLPTQVTIAAGADYAEFTVSTFNDELAGPDEQVSLTATADLQAPRIRPLNILDDDATGLTFSSDSIQQTEGESATTLTLRRNDVDVSASLVVTISATPDSRLNFPTSVTFPAGQREVSVALSITNDEKFSPTQSTELTATADGHAGTTVVVELVDDDLRALSATGPSAALNEATPAQTVTAIIRRNDASLDEPLTVSLTNPNPELLTMPSSVTIATGFDSSEVTIGVIDNELINVGSTFTIVASSVNAVNTDFDVAVVDDEEPAIELALLDSDGNSLDAVTEGQSVRLSVSRPAANSEDSITVTLGQSLGDRVDGPTEVIIPAGASSAEVTWTVVSDQNLTGSLDWVIEASTPGFETARLERVVLDSDSANLTLTGPTEPLLESDAKSVGDFESLGRALTLDEFDNNAGPSGVFVDGELTFGNSFSNAFGFDSWSGFSISRGSDTSTPGFFNQYSAIPGEGARESNTYAIGFNGADAVIRRPADSRPFESIAVTNTTYAALSMLNGDAFAKQFGGASGDDPDTFVLTIVGRNANGESIGEVDFHLADFRADDNSLDYIVDEWTTIDLTSIGEATELHFELASTDVGQFGMNTPGYFAIDDVQLAAPSEGLPELTIHRQTLDDSESLEVSLSSDRTDVLVPASIMIPAGQDSVTVPIQLINDLTAEGEHAVQITASANGFDPQTISLTIKDDDSPTLTVAHASNGLLNESRSIIVDVEDAGVNLDAESFDNGSNLSGKIEAGPLEFPNTYNEQFDFWSGWAASNVTDVMTAGYSNQYAAYSNLGAARPGGGESSDTFLIGTGSGASAPTVSLPETMADARFESIAVTNNTYAALSMQQGDAFAKQFGGESGDDPDYFLLTIVGLDSSGETLGTIDFYLADYRFEDNSLDYIVDEWTTIDLTSLDGASQLRFDLSSSDVGDFGMNTPAYFAADNIILDQVTVEPTSVVIHRNEADLTSPLPISFESDDPRFSMNTPIEIPAGADSIRVPVSILNDRTVNSDGNAIWTFSADGYSPSDVAVSIQDDETPGIEVVRLQDSPEVTEGETADLYEVRLTERPESDVTISIEAMIDSVNASEQLSLNATTLTFTPDNWSEPQTISVSANMDFASESNQTVRLSLEVAGELSDPGYQTAAAEQESFTLIDYQPSDLTLAVEENELVLRDNRDNTVWKSRELDEAFEVTFDGQQQTLAIGSIVDATNLVTIDMGGGDDQVVLDTTWFTSIDGGEGFDRLILQPSDSIAEESGSQRIDLATWLQNRVVGFEEFVLGASSADQPLTYQLDSARLNALLGSNAPTISSIGSQNLQLTGSWQLGVPIVADGLVRQRLVADSIEVHVVTSTPWQNAIRSEDVNANGEVTALDALTVINRLNSGEPDELSTPSDPNELIGRFYDVSGDGRVSALDALKVINYLNGDTASGEQISDPRITSLSPTDTQFTAPVNAGSTETSDSSRRQEAFASIGDLTEPTELAPHHSIAGSSQAELSANRIDQLWSETGRELDGESSSFEVDDLLDNLTLLGDRA</sequence>
<dbReference type="SUPFAM" id="SSF63446">
    <property type="entry name" value="Type I dockerin domain"/>
    <property type="match status" value="1"/>
</dbReference>
<dbReference type="SUPFAM" id="SSF141072">
    <property type="entry name" value="CalX-like"/>
    <property type="match status" value="3"/>
</dbReference>
<dbReference type="OrthoDB" id="8562952at2"/>
<dbReference type="Gene3D" id="2.60.120.1350">
    <property type="entry name" value="Protein of unknown function DUF4465"/>
    <property type="match status" value="3"/>
</dbReference>
<dbReference type="Pfam" id="PF00404">
    <property type="entry name" value="Dockerin_1"/>
    <property type="match status" value="1"/>
</dbReference>
<dbReference type="InterPro" id="IPR002105">
    <property type="entry name" value="Dockerin_1_rpt"/>
</dbReference>
<dbReference type="GO" id="GO:0000272">
    <property type="term" value="P:polysaccharide catabolic process"/>
    <property type="evidence" value="ECO:0007669"/>
    <property type="project" value="InterPro"/>
</dbReference>
<dbReference type="Gene3D" id="1.10.1330.10">
    <property type="entry name" value="Dockerin domain"/>
    <property type="match status" value="1"/>
</dbReference>
<keyword evidence="3" id="KW-1185">Reference proteome</keyword>
<evidence type="ECO:0000256" key="1">
    <source>
        <dbReference type="SAM" id="MobiDB-lite"/>
    </source>
</evidence>
<dbReference type="RefSeq" id="WP_099261305.1">
    <property type="nucleotide sequence ID" value="NZ_NIZW01000010.1"/>
</dbReference>